<feature type="transmembrane region" description="Helical" evidence="1">
    <location>
        <begin position="41"/>
        <end position="59"/>
    </location>
</feature>
<keyword evidence="3" id="KW-1185">Reference proteome</keyword>
<proteinExistence type="predicted"/>
<keyword evidence="1" id="KW-0472">Membrane</keyword>
<sequence>MFTDNLKDIWKSGCCFALVSFQAHHFTNLRTKINRLTQQSLMLFLISWPISKLVICICFNRSKSYRGRKNCRSNMGLHHRTMVESIMSGLTMISSDRKFVSQRCY</sequence>
<accession>A0A7N0UD78</accession>
<dbReference type="EnsemblPlants" id="Kaladp0061s0097.1.v1.1">
    <property type="protein sequence ID" value="Kaladp0061s0097.1.v1.1.CDS.1"/>
    <property type="gene ID" value="Kaladp0061s0097.v1.1"/>
</dbReference>
<keyword evidence="1" id="KW-0812">Transmembrane</keyword>
<organism evidence="2 3">
    <name type="scientific">Kalanchoe fedtschenkoi</name>
    <name type="common">Lavender scallops</name>
    <name type="synonym">South American air plant</name>
    <dbReference type="NCBI Taxonomy" id="63787"/>
    <lineage>
        <taxon>Eukaryota</taxon>
        <taxon>Viridiplantae</taxon>
        <taxon>Streptophyta</taxon>
        <taxon>Embryophyta</taxon>
        <taxon>Tracheophyta</taxon>
        <taxon>Spermatophyta</taxon>
        <taxon>Magnoliopsida</taxon>
        <taxon>eudicotyledons</taxon>
        <taxon>Gunneridae</taxon>
        <taxon>Pentapetalae</taxon>
        <taxon>Saxifragales</taxon>
        <taxon>Crassulaceae</taxon>
        <taxon>Kalanchoe</taxon>
    </lineage>
</organism>
<keyword evidence="1" id="KW-1133">Transmembrane helix</keyword>
<protein>
    <submittedName>
        <fullName evidence="2">Uncharacterized protein</fullName>
    </submittedName>
</protein>
<dbReference type="Gramene" id="Kaladp0061s0097.1.v1.1">
    <property type="protein sequence ID" value="Kaladp0061s0097.1.v1.1.CDS.1"/>
    <property type="gene ID" value="Kaladp0061s0097.v1.1"/>
</dbReference>
<reference evidence="2" key="1">
    <citation type="submission" date="2021-01" db="UniProtKB">
        <authorList>
            <consortium name="EnsemblPlants"/>
        </authorList>
    </citation>
    <scope>IDENTIFICATION</scope>
</reference>
<evidence type="ECO:0000256" key="1">
    <source>
        <dbReference type="SAM" id="Phobius"/>
    </source>
</evidence>
<dbReference type="AlphaFoldDB" id="A0A7N0UD78"/>
<evidence type="ECO:0000313" key="3">
    <source>
        <dbReference type="Proteomes" id="UP000594263"/>
    </source>
</evidence>
<evidence type="ECO:0000313" key="2">
    <source>
        <dbReference type="EnsemblPlants" id="Kaladp0061s0097.1.v1.1.CDS.1"/>
    </source>
</evidence>
<dbReference type="Proteomes" id="UP000594263">
    <property type="component" value="Unplaced"/>
</dbReference>
<name>A0A7N0UD78_KALFE</name>